<evidence type="ECO:0000256" key="2">
    <source>
        <dbReference type="ARBA" id="ARBA00007935"/>
    </source>
</evidence>
<dbReference type="Proteomes" id="UP000002061">
    <property type="component" value="Chromosome"/>
</dbReference>
<feature type="transmembrane region" description="Helical" evidence="8">
    <location>
        <begin position="68"/>
        <end position="85"/>
    </location>
</feature>
<keyword evidence="10" id="KW-1185">Reference proteome</keyword>
<dbReference type="CDD" id="cd06550">
    <property type="entry name" value="TM_ABC_iron-siderophores_like"/>
    <property type="match status" value="1"/>
</dbReference>
<dbReference type="STRING" id="573063.Metin_1426"/>
<dbReference type="InterPro" id="IPR037294">
    <property type="entry name" value="ABC_BtuC-like"/>
</dbReference>
<evidence type="ECO:0000256" key="1">
    <source>
        <dbReference type="ARBA" id="ARBA00004651"/>
    </source>
</evidence>
<evidence type="ECO:0000256" key="4">
    <source>
        <dbReference type="ARBA" id="ARBA00022475"/>
    </source>
</evidence>
<keyword evidence="7 8" id="KW-0472">Membrane</keyword>
<dbReference type="Gene3D" id="1.10.3470.10">
    <property type="entry name" value="ABC transporter involved in vitamin B12 uptake, BtuC"/>
    <property type="match status" value="1"/>
</dbReference>
<dbReference type="PANTHER" id="PTHR30472:SF25">
    <property type="entry name" value="ABC TRANSPORTER PERMEASE PROTEIN MJ0876-RELATED"/>
    <property type="match status" value="1"/>
</dbReference>
<evidence type="ECO:0000256" key="8">
    <source>
        <dbReference type="SAM" id="Phobius"/>
    </source>
</evidence>
<dbReference type="KEGG" id="mif:Metin_1426"/>
<evidence type="ECO:0000256" key="7">
    <source>
        <dbReference type="ARBA" id="ARBA00023136"/>
    </source>
</evidence>
<evidence type="ECO:0000313" key="9">
    <source>
        <dbReference type="EMBL" id="ADG14074.1"/>
    </source>
</evidence>
<comment type="similarity">
    <text evidence="2">Belongs to the binding-protein-dependent transport system permease family. FecCD subfamily.</text>
</comment>
<name>D5VU21_METIM</name>
<feature type="transmembrane region" description="Helical" evidence="8">
    <location>
        <begin position="131"/>
        <end position="152"/>
    </location>
</feature>
<comment type="subcellular location">
    <subcellularLocation>
        <location evidence="1">Cell membrane</location>
        <topology evidence="1">Multi-pass membrane protein</topology>
    </subcellularLocation>
</comment>
<dbReference type="PANTHER" id="PTHR30472">
    <property type="entry name" value="FERRIC ENTEROBACTIN TRANSPORT SYSTEM PERMEASE PROTEIN"/>
    <property type="match status" value="1"/>
</dbReference>
<dbReference type="GO" id="GO:0022857">
    <property type="term" value="F:transmembrane transporter activity"/>
    <property type="evidence" value="ECO:0007669"/>
    <property type="project" value="InterPro"/>
</dbReference>
<dbReference type="RefSeq" id="WP_013100819.1">
    <property type="nucleotide sequence ID" value="NC_014122.1"/>
</dbReference>
<feature type="transmembrane region" description="Helical" evidence="8">
    <location>
        <begin position="12"/>
        <end position="33"/>
    </location>
</feature>
<protein>
    <submittedName>
        <fullName evidence="9">Transport system permease protein</fullName>
    </submittedName>
</protein>
<sequence length="344" mass="37965">MVINYKEYIKRKILTICFVTAILIIFIIVSLSVGDYTLKFDEVIRAIFFMDTNKYVNVVVWNLRMPRVIGAIIAGAALSVSGLVMQRLLKNPLASPFTLGVSHGAMFGAALAIILFGFGEIKKAGIIINNPYFITLFAFLGAFLAIIIILILSKIKNLSPEAVILSGVAISSLFTAGTILLQYFADELQLAAIVYWSFGDLGRVVWNELFLMFLVTISIIVYFYYKRWNYLSLTLGEDVAKSLGVDVERERLIGLFLSSLLVAVTVSFLGIIGFIGLISPHISRILIGDDDRFLIPLTSTLGSLILLVSDTLARTIMAPIILPVGILTSFLGAPMFLYLLLKMK</sequence>
<dbReference type="FunFam" id="1.10.3470.10:FF:000001">
    <property type="entry name" value="Vitamin B12 ABC transporter permease BtuC"/>
    <property type="match status" value="1"/>
</dbReference>
<dbReference type="SUPFAM" id="SSF81345">
    <property type="entry name" value="ABC transporter involved in vitamin B12 uptake, BtuC"/>
    <property type="match status" value="1"/>
</dbReference>
<keyword evidence="5 8" id="KW-0812">Transmembrane</keyword>
<dbReference type="AlphaFoldDB" id="D5VU21"/>
<keyword evidence="4" id="KW-1003">Cell membrane</keyword>
<dbReference type="eggNOG" id="arCOG01007">
    <property type="taxonomic scope" value="Archaea"/>
</dbReference>
<feature type="transmembrane region" description="Helical" evidence="8">
    <location>
        <begin position="320"/>
        <end position="341"/>
    </location>
</feature>
<evidence type="ECO:0000256" key="5">
    <source>
        <dbReference type="ARBA" id="ARBA00022692"/>
    </source>
</evidence>
<dbReference type="HOGENOM" id="CLU_013016_0_0_2"/>
<evidence type="ECO:0000256" key="3">
    <source>
        <dbReference type="ARBA" id="ARBA00022448"/>
    </source>
</evidence>
<keyword evidence="3" id="KW-0813">Transport</keyword>
<dbReference type="GO" id="GO:0033214">
    <property type="term" value="P:siderophore-iron import into cell"/>
    <property type="evidence" value="ECO:0007669"/>
    <property type="project" value="TreeGrafter"/>
</dbReference>
<accession>D5VU21</accession>
<keyword evidence="6 8" id="KW-1133">Transmembrane helix</keyword>
<dbReference type="GeneID" id="9132465"/>
<organism evidence="9 10">
    <name type="scientific">Methanocaldococcus infernus (strain DSM 11812 / JCM 15783 / ME)</name>
    <dbReference type="NCBI Taxonomy" id="573063"/>
    <lineage>
        <taxon>Archaea</taxon>
        <taxon>Methanobacteriati</taxon>
        <taxon>Methanobacteriota</taxon>
        <taxon>Methanomada group</taxon>
        <taxon>Methanococci</taxon>
        <taxon>Methanococcales</taxon>
        <taxon>Methanocaldococcaceae</taxon>
        <taxon>Methanocaldococcus</taxon>
    </lineage>
</organism>
<dbReference type="Pfam" id="PF01032">
    <property type="entry name" value="FecCD"/>
    <property type="match status" value="1"/>
</dbReference>
<feature type="transmembrane region" description="Helical" evidence="8">
    <location>
        <begin position="97"/>
        <end position="119"/>
    </location>
</feature>
<evidence type="ECO:0000256" key="6">
    <source>
        <dbReference type="ARBA" id="ARBA00022989"/>
    </source>
</evidence>
<dbReference type="GO" id="GO:0005886">
    <property type="term" value="C:plasma membrane"/>
    <property type="evidence" value="ECO:0007669"/>
    <property type="project" value="UniProtKB-SubCell"/>
</dbReference>
<feature type="transmembrane region" description="Helical" evidence="8">
    <location>
        <begin position="252"/>
        <end position="278"/>
    </location>
</feature>
<dbReference type="EMBL" id="CP002009">
    <property type="protein sequence ID" value="ADG14074.1"/>
    <property type="molecule type" value="Genomic_DNA"/>
</dbReference>
<dbReference type="InterPro" id="IPR000522">
    <property type="entry name" value="ABC_transptr_permease_BtuC"/>
</dbReference>
<reference evidence="9" key="1">
    <citation type="submission" date="2010-04" db="EMBL/GenBank/DDBJ databases">
        <title>Complete sequence of Methanocaldococcus infernus ME.</title>
        <authorList>
            <consortium name="US DOE Joint Genome Institute"/>
            <person name="Lucas S."/>
            <person name="Copeland A."/>
            <person name="Lapidus A."/>
            <person name="Cheng J.-F."/>
            <person name="Bruce D."/>
            <person name="Goodwin L."/>
            <person name="Pitluck S."/>
            <person name="Munk A.C."/>
            <person name="Detter J.C."/>
            <person name="Han C."/>
            <person name="Tapia R."/>
            <person name="Land M."/>
            <person name="Hauser L."/>
            <person name="Kyrpides N."/>
            <person name="Mikhailova N."/>
            <person name="Sieprawska-Lupa M."/>
            <person name="Whitman W.B."/>
            <person name="Woyke T."/>
        </authorList>
    </citation>
    <scope>NUCLEOTIDE SEQUENCE [LARGE SCALE GENOMIC DNA]</scope>
    <source>
        <strain evidence="9">ME</strain>
    </source>
</reference>
<dbReference type="OrthoDB" id="27848at2157"/>
<feature type="transmembrane region" description="Helical" evidence="8">
    <location>
        <begin position="293"/>
        <end position="313"/>
    </location>
</feature>
<gene>
    <name evidence="9" type="ordered locus">Metin_1426</name>
</gene>
<feature type="transmembrane region" description="Helical" evidence="8">
    <location>
        <begin position="205"/>
        <end position="225"/>
    </location>
</feature>
<evidence type="ECO:0000313" key="10">
    <source>
        <dbReference type="Proteomes" id="UP000002061"/>
    </source>
</evidence>
<feature type="transmembrane region" description="Helical" evidence="8">
    <location>
        <begin position="164"/>
        <end position="185"/>
    </location>
</feature>
<proteinExistence type="inferred from homology"/>